<evidence type="ECO:0000313" key="3">
    <source>
        <dbReference type="Proteomes" id="UP001501116"/>
    </source>
</evidence>
<reference evidence="2 3" key="1">
    <citation type="journal article" date="2019" name="Int. J. Syst. Evol. Microbiol.">
        <title>The Global Catalogue of Microorganisms (GCM) 10K type strain sequencing project: providing services to taxonomists for standard genome sequencing and annotation.</title>
        <authorList>
            <consortium name="The Broad Institute Genomics Platform"/>
            <consortium name="The Broad Institute Genome Sequencing Center for Infectious Disease"/>
            <person name="Wu L."/>
            <person name="Ma J."/>
        </authorList>
    </citation>
    <scope>NUCLEOTIDE SEQUENCE [LARGE SCALE GENOMIC DNA]</scope>
    <source>
        <strain evidence="2 3">JCM 14545</strain>
    </source>
</reference>
<sequence>MTSPRSVDPAELRAAVLAVSPWLDRAAPDPARPELAKAVRLSLRTLAADAPGRSVEVRVPPFAAVQCVDGPRHTRGNPPNVVETDPRTWLELATGRLRWADALEDGRVSASGTRADLTRLLPIVRG</sequence>
<proteinExistence type="predicted"/>
<evidence type="ECO:0000259" key="1">
    <source>
        <dbReference type="Pfam" id="PF17844"/>
    </source>
</evidence>
<evidence type="ECO:0000313" key="2">
    <source>
        <dbReference type="EMBL" id="GAA1984957.1"/>
    </source>
</evidence>
<accession>A0ABN2SDQ4</accession>
<feature type="domain" description="Bacterial SCP orthologue" evidence="1">
    <location>
        <begin position="32"/>
        <end position="123"/>
    </location>
</feature>
<dbReference type="Pfam" id="PF17844">
    <property type="entry name" value="SCP_3"/>
    <property type="match status" value="1"/>
</dbReference>
<dbReference type="InterPro" id="IPR041629">
    <property type="entry name" value="SCP_3"/>
</dbReference>
<dbReference type="RefSeq" id="WP_344429536.1">
    <property type="nucleotide sequence ID" value="NZ_BAAANN010000041.1"/>
</dbReference>
<dbReference type="EMBL" id="BAAANN010000041">
    <property type="protein sequence ID" value="GAA1984957.1"/>
    <property type="molecule type" value="Genomic_DNA"/>
</dbReference>
<gene>
    <name evidence="2" type="ORF">GCM10009754_73110</name>
</gene>
<organism evidence="2 3">
    <name type="scientific">Amycolatopsis minnesotensis</name>
    <dbReference type="NCBI Taxonomy" id="337894"/>
    <lineage>
        <taxon>Bacteria</taxon>
        <taxon>Bacillati</taxon>
        <taxon>Actinomycetota</taxon>
        <taxon>Actinomycetes</taxon>
        <taxon>Pseudonocardiales</taxon>
        <taxon>Pseudonocardiaceae</taxon>
        <taxon>Amycolatopsis</taxon>
    </lineage>
</organism>
<comment type="caution">
    <text evidence="2">The sequence shown here is derived from an EMBL/GenBank/DDBJ whole genome shotgun (WGS) entry which is preliminary data.</text>
</comment>
<dbReference type="InterPro" id="IPR036527">
    <property type="entry name" value="SCP2_sterol-bd_dom_sf"/>
</dbReference>
<dbReference type="SUPFAM" id="SSF55718">
    <property type="entry name" value="SCP-like"/>
    <property type="match status" value="1"/>
</dbReference>
<name>A0ABN2SDQ4_9PSEU</name>
<keyword evidence="3" id="KW-1185">Reference proteome</keyword>
<dbReference type="Gene3D" id="3.30.1050.40">
    <property type="match status" value="1"/>
</dbReference>
<dbReference type="Proteomes" id="UP001501116">
    <property type="component" value="Unassembled WGS sequence"/>
</dbReference>
<protein>
    <submittedName>
        <fullName evidence="2">Sterol carrier family protein</fullName>
    </submittedName>
</protein>